<organism evidence="1">
    <name type="scientific">Nucleocytoviricota sp</name>
    <dbReference type="NCBI Taxonomy" id="2809609"/>
    <lineage>
        <taxon>Viruses</taxon>
        <taxon>Varidnaviria</taxon>
        <taxon>Bamfordvirae</taxon>
        <taxon>Nucleocytoviricota</taxon>
    </lineage>
</organism>
<dbReference type="EMBL" id="OP765584">
    <property type="protein sequence ID" value="UZT29300.1"/>
    <property type="molecule type" value="Genomic_DNA"/>
</dbReference>
<name>A0A9E8GBH1_9VIRU</name>
<sequence length="145" mass="17294">MALTLVSVVIIGVQHMEREFTFHQVMMKHNFMLVKMGWCSVSEIVEKRKLHRHNVMKSCFISIFEKANGRKVPKHVTRDILFTNNLRLYWAYILSGVNHIQWMNSPILFMKYMKHKTLIDMCLVNGLQIKKNWSKQRLISYLIKI</sequence>
<evidence type="ECO:0000313" key="1">
    <source>
        <dbReference type="EMBL" id="UZT29300.1"/>
    </source>
</evidence>
<reference evidence="1" key="1">
    <citation type="submission" date="2022-11" db="EMBL/GenBank/DDBJ databases">
        <title>Genomics discovery of giant fungal viruses from subsurface oceanic crustal fluids.</title>
        <authorList>
            <person name="Bhattacharjee A.S."/>
            <person name="Schulz F."/>
            <person name="Woyke T."/>
            <person name="Orcutt B.N."/>
            <person name="Matinez Martinez J."/>
        </authorList>
    </citation>
    <scope>NUCLEOTIDE SEQUENCE</scope>
    <source>
        <strain evidence="1">VSAG8.JdFR</strain>
    </source>
</reference>
<accession>A0A9E8GBH1</accession>
<protein>
    <submittedName>
        <fullName evidence="1">Uncharacterized protein</fullName>
    </submittedName>
</protein>
<proteinExistence type="predicted"/>